<evidence type="ECO:0000256" key="6">
    <source>
        <dbReference type="ARBA" id="ARBA00023187"/>
    </source>
</evidence>
<dbReference type="PROSITE" id="PS50128">
    <property type="entry name" value="SURP"/>
    <property type="match status" value="2"/>
</dbReference>
<dbReference type="FunCoup" id="A0A6P8IQK8">
    <property type="interactions" value="2184"/>
</dbReference>
<feature type="compositionally biased region" description="Acidic residues" evidence="8">
    <location>
        <begin position="260"/>
        <end position="274"/>
    </location>
</feature>
<evidence type="ECO:0000256" key="7">
    <source>
        <dbReference type="SAM" id="Coils"/>
    </source>
</evidence>
<dbReference type="SMART" id="SM01141">
    <property type="entry name" value="DRY_EERY"/>
    <property type="match status" value="1"/>
</dbReference>
<keyword evidence="6" id="KW-0508">mRNA splicing</keyword>
<evidence type="ECO:0000256" key="8">
    <source>
        <dbReference type="SAM" id="MobiDB-lite"/>
    </source>
</evidence>
<evidence type="ECO:0000256" key="4">
    <source>
        <dbReference type="ARBA" id="ARBA00023015"/>
    </source>
</evidence>
<dbReference type="PANTHER" id="PTHR13161:SF15">
    <property type="entry name" value="SPLICING FACTOR, SUPPRESSOR OF WHITE-APRICOT HOMOLOG"/>
    <property type="match status" value="1"/>
</dbReference>
<feature type="compositionally biased region" description="Basic and acidic residues" evidence="8">
    <location>
        <begin position="644"/>
        <end position="660"/>
    </location>
</feature>
<keyword evidence="2" id="KW-0677">Repeat</keyword>
<dbReference type="InterPro" id="IPR000061">
    <property type="entry name" value="Surp"/>
</dbReference>
<feature type="domain" description="SURP motif" evidence="9">
    <location>
        <begin position="452"/>
        <end position="492"/>
    </location>
</feature>
<feature type="domain" description="SURP motif" evidence="9">
    <location>
        <begin position="193"/>
        <end position="235"/>
    </location>
</feature>
<feature type="region of interest" description="Disordered" evidence="8">
    <location>
        <begin position="130"/>
        <end position="164"/>
    </location>
</feature>
<feature type="compositionally biased region" description="Low complexity" evidence="8">
    <location>
        <begin position="287"/>
        <end position="305"/>
    </location>
</feature>
<dbReference type="GO" id="GO:0000395">
    <property type="term" value="P:mRNA 5'-splice site recognition"/>
    <property type="evidence" value="ECO:0007669"/>
    <property type="project" value="TreeGrafter"/>
</dbReference>
<dbReference type="Proteomes" id="UP000515163">
    <property type="component" value="Unplaced"/>
</dbReference>
<keyword evidence="3" id="KW-0694">RNA-binding</keyword>
<evidence type="ECO:0000256" key="1">
    <source>
        <dbReference type="ARBA" id="ARBA00022664"/>
    </source>
</evidence>
<evidence type="ECO:0000313" key="10">
    <source>
        <dbReference type="Proteomes" id="UP000515163"/>
    </source>
</evidence>
<dbReference type="GeneID" id="116303325"/>
<sequence length="725" mass="81062">MSRKGKKISKHGGQKRNDELFVFGYASKLFRDDKIAEYHEEGRHLIPWPGDDSLLIDRYDCRLLFTEKSQFESKAESLSHSLSLEEQEIKRLCDEERYLELHTNLEEQEIEHEEEMKRFKEALSQDGAYSSVGFSYDNSEQENTAENMPPSASGTHPPQEPTPSQVVEKFVAPEELEVPDGMEIPDTAKMNAIIEKTAVFVSGHGTQMEILVKAKQAGNPQFDFLNFDNWLNPYYKHMLKYIKEGKYEPVTQPASPEQQQEPEPESEEEDSDGEFELHPSLTASHRSASCTPNSSAPSSPAPTTNIGDQYNYPSSAEASVVSYPLDAASSGSIQQYYSTVWTQHNQVAGGYHYAASGSSTHLVASAPIMTAADMLPPPPPPPGEGPLEGEWLGTDATHVHHVQPHSHYPTQNNINPGVMQNAVHLIGGHPAVMMTSTAPAPIVPPSPDIQPIIDKLAMYVVKNGPEFENIIKTKNDPRFAFVHPWNENHQYYVYKKRLSYEQIEQERRKAATKETKPTATPISFSIKPKEVSKPKIEYRTNVIFKQSCETGESEDEENKEDSDESSNGNESEKVESSGTEQKIETHVNTGSPVADLEMQMKSIEAAEKEAQRLEVESQSQREKQLQIERKRKASLFISMLKKTSGAEEQNKGSESDKKSIESNGSARRHFTESKRPSDTKIDMFEEKKAKYDGALLSGVGAPSPDIIKATQDLMAKVRAASRTNR</sequence>
<evidence type="ECO:0000256" key="3">
    <source>
        <dbReference type="ARBA" id="ARBA00022884"/>
    </source>
</evidence>
<feature type="compositionally biased region" description="Acidic residues" evidence="8">
    <location>
        <begin position="551"/>
        <end position="564"/>
    </location>
</feature>
<keyword evidence="1" id="KW-0507">mRNA processing</keyword>
<gene>
    <name evidence="11" type="primary">LOC116303325</name>
</gene>
<organism evidence="10 11">
    <name type="scientific">Actinia tenebrosa</name>
    <name type="common">Australian red waratah sea anemone</name>
    <dbReference type="NCBI Taxonomy" id="6105"/>
    <lineage>
        <taxon>Eukaryota</taxon>
        <taxon>Metazoa</taxon>
        <taxon>Cnidaria</taxon>
        <taxon>Anthozoa</taxon>
        <taxon>Hexacorallia</taxon>
        <taxon>Actiniaria</taxon>
        <taxon>Actiniidae</taxon>
        <taxon>Actinia</taxon>
    </lineage>
</organism>
<feature type="compositionally biased region" description="Polar residues" evidence="8">
    <location>
        <begin position="132"/>
        <end position="156"/>
    </location>
</feature>
<dbReference type="InterPro" id="IPR035967">
    <property type="entry name" value="SWAP/Surp_sf"/>
</dbReference>
<dbReference type="InterPro" id="IPR019147">
    <property type="entry name" value="SWAP_N_domain"/>
</dbReference>
<dbReference type="Pfam" id="PF09750">
    <property type="entry name" value="DRY_EERY"/>
    <property type="match status" value="1"/>
</dbReference>
<dbReference type="InParanoid" id="A0A6P8IQK8"/>
<reference evidence="11" key="1">
    <citation type="submission" date="2025-08" db="UniProtKB">
        <authorList>
            <consortium name="RefSeq"/>
        </authorList>
    </citation>
    <scope>IDENTIFICATION</scope>
    <source>
        <tissue evidence="11">Tentacle</tissue>
    </source>
</reference>
<dbReference type="KEGG" id="aten:116303325"/>
<evidence type="ECO:0000313" key="11">
    <source>
        <dbReference type="RefSeq" id="XP_031568710.1"/>
    </source>
</evidence>
<feature type="compositionally biased region" description="Basic and acidic residues" evidence="8">
    <location>
        <begin position="604"/>
        <end position="628"/>
    </location>
</feature>
<dbReference type="Pfam" id="PF01805">
    <property type="entry name" value="Surp"/>
    <property type="match status" value="2"/>
</dbReference>
<evidence type="ECO:0000259" key="9">
    <source>
        <dbReference type="PROSITE" id="PS50128"/>
    </source>
</evidence>
<dbReference type="AlphaFoldDB" id="A0A6P8IQK8"/>
<name>A0A6P8IQK8_ACTTE</name>
<dbReference type="RefSeq" id="XP_031568710.1">
    <property type="nucleotide sequence ID" value="XM_031712850.1"/>
</dbReference>
<keyword evidence="5" id="KW-0804">Transcription</keyword>
<dbReference type="Gene3D" id="1.10.10.790">
    <property type="entry name" value="Surp module"/>
    <property type="match status" value="2"/>
</dbReference>
<keyword evidence="10" id="KW-1185">Reference proteome</keyword>
<evidence type="ECO:0000256" key="2">
    <source>
        <dbReference type="ARBA" id="ARBA00022737"/>
    </source>
</evidence>
<dbReference type="GO" id="GO:0003723">
    <property type="term" value="F:RNA binding"/>
    <property type="evidence" value="ECO:0007669"/>
    <property type="project" value="UniProtKB-KW"/>
</dbReference>
<feature type="region of interest" description="Disordered" evidence="8">
    <location>
        <begin position="640"/>
        <end position="682"/>
    </location>
</feature>
<protein>
    <submittedName>
        <fullName evidence="11">Splicing factor, suppressor of white-apricot homolog isoform X1</fullName>
    </submittedName>
</protein>
<feature type="compositionally biased region" description="Basic and acidic residues" evidence="8">
    <location>
        <begin position="669"/>
        <end position="682"/>
    </location>
</feature>
<dbReference type="PANTHER" id="PTHR13161">
    <property type="entry name" value="SPLICING FACTOR SUPPRESSOR OF WHITE APRICOT"/>
    <property type="match status" value="1"/>
</dbReference>
<keyword evidence="4" id="KW-0805">Transcription regulation</keyword>
<dbReference type="InterPro" id="IPR040397">
    <property type="entry name" value="SWAP"/>
</dbReference>
<feature type="compositionally biased region" description="Basic and acidic residues" evidence="8">
    <location>
        <begin position="570"/>
        <end position="585"/>
    </location>
</feature>
<feature type="region of interest" description="Disordered" evidence="8">
    <location>
        <begin position="250"/>
        <end position="310"/>
    </location>
</feature>
<feature type="coiled-coil region" evidence="7">
    <location>
        <begin position="75"/>
        <end position="125"/>
    </location>
</feature>
<dbReference type="OrthoDB" id="5988368at2759"/>
<evidence type="ECO:0000256" key="5">
    <source>
        <dbReference type="ARBA" id="ARBA00023163"/>
    </source>
</evidence>
<keyword evidence="7" id="KW-0175">Coiled coil</keyword>
<dbReference type="SUPFAM" id="SSF109905">
    <property type="entry name" value="Surp module (SWAP domain)"/>
    <property type="match status" value="2"/>
</dbReference>
<dbReference type="SMART" id="SM00648">
    <property type="entry name" value="SWAP"/>
    <property type="match status" value="2"/>
</dbReference>
<accession>A0A6P8IQK8</accession>
<proteinExistence type="predicted"/>
<feature type="region of interest" description="Disordered" evidence="8">
    <location>
        <begin position="547"/>
        <end position="628"/>
    </location>
</feature>